<dbReference type="Pfam" id="PF10734">
    <property type="entry name" value="DUF2523"/>
    <property type="match status" value="1"/>
</dbReference>
<dbReference type="Proteomes" id="UP000704611">
    <property type="component" value="Unassembled WGS sequence"/>
</dbReference>
<accession>A0ABS6MM43</accession>
<dbReference type="EMBL" id="JAHRID010000005">
    <property type="protein sequence ID" value="MBV2129871.1"/>
    <property type="molecule type" value="Genomic_DNA"/>
</dbReference>
<proteinExistence type="predicted"/>
<dbReference type="InterPro" id="IPR019670">
    <property type="entry name" value="DUF2523"/>
</dbReference>
<evidence type="ECO:0000256" key="1">
    <source>
        <dbReference type="SAM" id="Phobius"/>
    </source>
</evidence>
<feature type="transmembrane region" description="Helical" evidence="1">
    <location>
        <begin position="63"/>
        <end position="83"/>
    </location>
</feature>
<protein>
    <submittedName>
        <fullName evidence="2">DUF2523 domain-containing protein</fullName>
    </submittedName>
</protein>
<keyword evidence="1" id="KW-0472">Membrane</keyword>
<gene>
    <name evidence="2" type="ORF">KQY15_12320</name>
</gene>
<name>A0ABS6MM43_9GAMM</name>
<comment type="caution">
    <text evidence="2">The sequence shown here is derived from an EMBL/GenBank/DDBJ whole genome shotgun (WGS) entry which is preliminary data.</text>
</comment>
<feature type="transmembrane region" description="Helical" evidence="1">
    <location>
        <begin position="103"/>
        <end position="126"/>
    </location>
</feature>
<keyword evidence="1" id="KW-0812">Transmembrane</keyword>
<evidence type="ECO:0000313" key="3">
    <source>
        <dbReference type="Proteomes" id="UP000704611"/>
    </source>
</evidence>
<dbReference type="RefSeq" id="WP_217669573.1">
    <property type="nucleotide sequence ID" value="NZ_JAHRID010000005.1"/>
</dbReference>
<evidence type="ECO:0000313" key="2">
    <source>
        <dbReference type="EMBL" id="MBV2129871.1"/>
    </source>
</evidence>
<feature type="transmembrane region" description="Helical" evidence="1">
    <location>
        <begin position="35"/>
        <end position="56"/>
    </location>
</feature>
<keyword evidence="1" id="KW-1133">Transmembrane helix</keyword>
<keyword evidence="3" id="KW-1185">Reference proteome</keyword>
<reference evidence="2 3" key="1">
    <citation type="submission" date="2021-06" db="EMBL/GenBank/DDBJ databases">
        <title>Rheinheimera indica sp. nov., isolated from deep-sea sediment.</title>
        <authorList>
            <person name="Wang Z."/>
            <person name="Zhang X.-Y."/>
        </authorList>
    </citation>
    <scope>NUCLEOTIDE SEQUENCE [LARGE SCALE GENOMIC DNA]</scope>
    <source>
        <strain evidence="2 3">SM2107</strain>
    </source>
</reference>
<sequence>MPITPWNPPLNPAPPIPTPKGVGIGSLLTHGLKAFRLSIVGFILTFIGFALVPLIIKVMSGLGIGFVVYELGTMALQVIFTQIQTHFSGLPPEILQFVSMAKIPDAISILFGGLAARLAFMGFSNLSTTGKQKSMIWQA</sequence>
<organism evidence="2 3">
    <name type="scientific">Arsukibacterium indicum</name>
    <dbReference type="NCBI Taxonomy" id="2848612"/>
    <lineage>
        <taxon>Bacteria</taxon>
        <taxon>Pseudomonadati</taxon>
        <taxon>Pseudomonadota</taxon>
        <taxon>Gammaproteobacteria</taxon>
        <taxon>Chromatiales</taxon>
        <taxon>Chromatiaceae</taxon>
        <taxon>Arsukibacterium</taxon>
    </lineage>
</organism>